<dbReference type="Pfam" id="PF00588">
    <property type="entry name" value="SpoU_methylase"/>
    <property type="match status" value="1"/>
</dbReference>
<dbReference type="Proteomes" id="UP001205105">
    <property type="component" value="Unassembled WGS sequence"/>
</dbReference>
<keyword evidence="1" id="KW-0489">Methyltransferase</keyword>
<protein>
    <recommendedName>
        <fullName evidence="4">tRNA/rRNA methyltransferase SpoU type domain-containing protein</fullName>
    </recommendedName>
</protein>
<sequence length="1703" mass="177183">MQTPIAYAVEAVASAADGQSLAATRRLGAAALAAAALPPEQQLAAVLQLAAVNPADTVETQAFNAASSDQRQWVLAAVAIELLLSGHSSATADQVAGVLRHQVLPLLTSDAAGTTMPPAAAGAAVSQQQQQEELLAAAAQLVARCDCWNLGLELVRAAAASSAGEPSSISSSPAADVSITSQLPVHMRVRLAAAVIQQALETAGQQEGEAEAELQDLLHHAATNTLEDALSLLASEPTVQRRQRSKGGPAPTARLAAGATRAAAAQLLFPAALQAAARQQGHTAAMEQLWEACERMLEGSRQQRQQGLALLVQFAAPLLSATAAASSGSNTDPPPQQQWRGLQEQPAFWELLRGCLCDSEASSRKRAAHLLRLALQAQHAAGQVPPAWQPLLKLLDCLEELTPHLVKDAWGEIDRLHPPAAAPDDGSGNNAGASGSGEGSLDWSWMEVVWTRGLAHDHQQVQRMVLASFLGRHWEPAQLAAVPRAFVLHTLLPAAGQVHLWRGEGAEELQHDVAAWVGRYAAAQAAQEQQLLLLAMLGLLAADGGGSTGGSGAAVQQRPLVQTVVAALGAAAQAQTAHADGGAGAGGLEAGWQWQLLLLGRLQEATCQLSSSWGSGGPTGSYAVSTCGSLLPVAASTGRLHPDGHGSSHTALATAATWLQQLPLPLLLPGGSLHAPAVDWLGSAGRQQLLPALTACAQRFMEQGDSGGSSSSGAGAPADLVAEANQASWQQQAGGLARLALLLTCSGSHTGSAPVLTEADLATAFASWDATLGSLYRRPYLQPGAAERCLLLLNELLATAQLLVEQIRGQQRQQQPPLVDWLAAAIGSGADELASYASMAAAPLWQQPQQLAAGEEGRQQGAAALPALAGVCNSLRLLVQLESGARPASEQLISCSLGALQSYAATADTPAAAGQQPAAGTADSSAWQQAAAPLQPLADCCSALAAAAEVGWLNTAEQQLGGAAAGEAASQAAAAALNAVLLLQASAAEAAAASGASKQAGGLAAYCHRLCWKAAHNLLLLLRHMHSSPSLHGQQRQQWDDQQLCGVLARHPELASHYGAALQVLLLWGAADDPGLSGVGDPVDVEAAAELASLLAPGDVQLSSAFASSSLAPRVAALCLLHSWVQCVQRTGADDPATGQRQAPAAAGEAGRQMWRQLLELALQNAELSAARYNALGAIHRKKVRLWQALCVLSPLVPAHEADAALDSLLPLMAATADAANVRQYQDSIVLVLLRLRPDLLRTRVLPPLADCSSSGSHALSSLILIAARAAVAQLAPAGQAAAIGDQQTPIGAAGEQQRQQQLTEELLPSEVVAAVAPWALCHVHALSRSIEIRLKFIHLMSACATSHPSRTFAQLVLWRLFELFPSLPARDATAAALLHFFRDNDDINRLRRGLSHAFYFDAYQLDEAVTPAGVLGQAGNKQRGEAGFEGAPEPLLEVIQGFLAIERQALRHDMKQREATTAAAELAPLARQQPPPQQQGGAQIGGSNWQKKAGGSGLDGTDLELGAAEAAAAAAMGGPRQELVVVASLLTKPPNLAGLARTCEVFRASSLVLGDLAVTRQKEFTTIAVTAHHWVPLQEVPEAALAPWLRRQAANGWALVGLEQTAESVPLQDFEFPRRTVLVLGREREGIPADILALLHHTVEIPQACAEMWALFRAGSGYLGLIRSLNVHVSGAIGMYEYTRQALQAAQGGPAGQQATSG</sequence>
<dbReference type="GO" id="GO:0003723">
    <property type="term" value="F:RNA binding"/>
    <property type="evidence" value="ECO:0007669"/>
    <property type="project" value="InterPro"/>
</dbReference>
<dbReference type="InterPro" id="IPR044748">
    <property type="entry name" value="Trm3/TARBP1_C"/>
</dbReference>
<proteinExistence type="predicted"/>
<dbReference type="PANTHER" id="PTHR12029">
    <property type="entry name" value="RNA METHYLTRANSFERASE"/>
    <property type="match status" value="1"/>
</dbReference>
<dbReference type="EMBL" id="JADXDR010000091">
    <property type="protein sequence ID" value="KAI7839870.1"/>
    <property type="molecule type" value="Genomic_DNA"/>
</dbReference>
<evidence type="ECO:0000313" key="5">
    <source>
        <dbReference type="EMBL" id="KAI7839870.1"/>
    </source>
</evidence>
<dbReference type="InterPro" id="IPR029028">
    <property type="entry name" value="Alpha/beta_knot_MTases"/>
</dbReference>
<gene>
    <name evidence="5" type="ORF">COHA_006408</name>
</gene>
<organism evidence="5 6">
    <name type="scientific">Chlorella ohadii</name>
    <dbReference type="NCBI Taxonomy" id="2649997"/>
    <lineage>
        <taxon>Eukaryota</taxon>
        <taxon>Viridiplantae</taxon>
        <taxon>Chlorophyta</taxon>
        <taxon>core chlorophytes</taxon>
        <taxon>Trebouxiophyceae</taxon>
        <taxon>Chlorellales</taxon>
        <taxon>Chlorellaceae</taxon>
        <taxon>Chlorella clade</taxon>
        <taxon>Chlorella</taxon>
    </lineage>
</organism>
<dbReference type="Gene3D" id="3.40.1280.10">
    <property type="match status" value="1"/>
</dbReference>
<evidence type="ECO:0000256" key="2">
    <source>
        <dbReference type="ARBA" id="ARBA00022679"/>
    </source>
</evidence>
<reference evidence="5" key="1">
    <citation type="submission" date="2020-11" db="EMBL/GenBank/DDBJ databases">
        <title>Chlorella ohadii genome sequencing and assembly.</title>
        <authorList>
            <person name="Murik O."/>
            <person name="Treves H."/>
            <person name="Kedem I."/>
            <person name="Shotland Y."/>
            <person name="Kaplan A."/>
        </authorList>
    </citation>
    <scope>NUCLEOTIDE SEQUENCE</scope>
    <source>
        <strain evidence="5">1</strain>
    </source>
</reference>
<dbReference type="GO" id="GO:0016423">
    <property type="term" value="F:tRNA (guanine) methyltransferase activity"/>
    <property type="evidence" value="ECO:0007669"/>
    <property type="project" value="InterPro"/>
</dbReference>
<name>A0AAD5H4F7_9CHLO</name>
<dbReference type="InterPro" id="IPR029026">
    <property type="entry name" value="tRNA_m1G_MTases_N"/>
</dbReference>
<keyword evidence="6" id="KW-1185">Reference proteome</keyword>
<feature type="domain" description="tRNA/rRNA methyltransferase SpoU type" evidence="4">
    <location>
        <begin position="1524"/>
        <end position="1649"/>
    </location>
</feature>
<evidence type="ECO:0000259" key="4">
    <source>
        <dbReference type="Pfam" id="PF00588"/>
    </source>
</evidence>
<dbReference type="SUPFAM" id="SSF75217">
    <property type="entry name" value="alpha/beta knot"/>
    <property type="match status" value="1"/>
</dbReference>
<evidence type="ECO:0000313" key="6">
    <source>
        <dbReference type="Proteomes" id="UP001205105"/>
    </source>
</evidence>
<dbReference type="InterPro" id="IPR001537">
    <property type="entry name" value="SpoU_MeTrfase"/>
</dbReference>
<dbReference type="InterPro" id="IPR045330">
    <property type="entry name" value="TRM3/TARBP1"/>
</dbReference>
<dbReference type="CDD" id="cd18091">
    <property type="entry name" value="SpoU-like_TRM3-like"/>
    <property type="match status" value="1"/>
</dbReference>
<feature type="region of interest" description="Disordered" evidence="3">
    <location>
        <begin position="416"/>
        <end position="439"/>
    </location>
</feature>
<accession>A0AAD5H4F7</accession>
<comment type="caution">
    <text evidence="5">The sequence shown here is derived from an EMBL/GenBank/DDBJ whole genome shotgun (WGS) entry which is preliminary data.</text>
</comment>
<dbReference type="GO" id="GO:0030488">
    <property type="term" value="P:tRNA methylation"/>
    <property type="evidence" value="ECO:0007669"/>
    <property type="project" value="InterPro"/>
</dbReference>
<keyword evidence="2" id="KW-0808">Transferase</keyword>
<evidence type="ECO:0000256" key="3">
    <source>
        <dbReference type="SAM" id="MobiDB-lite"/>
    </source>
</evidence>
<evidence type="ECO:0000256" key="1">
    <source>
        <dbReference type="ARBA" id="ARBA00022603"/>
    </source>
</evidence>
<dbReference type="PANTHER" id="PTHR12029:SF11">
    <property type="entry name" value="METHYLTRANSFERASE TARBP1-RELATED"/>
    <property type="match status" value="1"/>
</dbReference>
<feature type="region of interest" description="Disordered" evidence="3">
    <location>
        <begin position="1470"/>
        <end position="1501"/>
    </location>
</feature>